<accession>A0A1I1GQA6</accession>
<feature type="transmembrane region" description="Helical" evidence="1">
    <location>
        <begin position="191"/>
        <end position="213"/>
    </location>
</feature>
<evidence type="ECO:0000256" key="1">
    <source>
        <dbReference type="SAM" id="Phobius"/>
    </source>
</evidence>
<feature type="transmembrane region" description="Helical" evidence="1">
    <location>
        <begin position="475"/>
        <end position="494"/>
    </location>
</feature>
<dbReference type="Proteomes" id="UP000198832">
    <property type="component" value="Unassembled WGS sequence"/>
</dbReference>
<organism evidence="2 3">
    <name type="scientific">Nocardioides terrae</name>
    <dbReference type="NCBI Taxonomy" id="574651"/>
    <lineage>
        <taxon>Bacteria</taxon>
        <taxon>Bacillati</taxon>
        <taxon>Actinomycetota</taxon>
        <taxon>Actinomycetes</taxon>
        <taxon>Propionibacteriales</taxon>
        <taxon>Nocardioidaceae</taxon>
        <taxon>Nocardioides</taxon>
    </lineage>
</organism>
<gene>
    <name evidence="2" type="ORF">SAMN04487968_10422</name>
</gene>
<reference evidence="2 3" key="1">
    <citation type="submission" date="2016-10" db="EMBL/GenBank/DDBJ databases">
        <authorList>
            <person name="de Groot N.N."/>
        </authorList>
    </citation>
    <scope>NUCLEOTIDE SEQUENCE [LARGE SCALE GENOMIC DNA]</scope>
    <source>
        <strain evidence="2 3">CGMCC 1.7056</strain>
    </source>
</reference>
<feature type="transmembrane region" description="Helical" evidence="1">
    <location>
        <begin position="44"/>
        <end position="64"/>
    </location>
</feature>
<evidence type="ECO:0008006" key="4">
    <source>
        <dbReference type="Google" id="ProtNLM"/>
    </source>
</evidence>
<keyword evidence="3" id="KW-1185">Reference proteome</keyword>
<keyword evidence="1" id="KW-0472">Membrane</keyword>
<feature type="transmembrane region" description="Helical" evidence="1">
    <location>
        <begin position="404"/>
        <end position="425"/>
    </location>
</feature>
<dbReference type="OrthoDB" id="3812135at2"/>
<sequence>MPTAASSTDGSRIGHLLREEWWAVQDVGHLLHLRASTVRRRRNAIGLAVFVVITVAASVVPAYLPHAGGKGYAFNLLLLMPSALAGFQLLALASAVASGGGRELVPRDQLVAYPVNPTTDHLGALLLAPLNIAWLLQCWLLLGSASFALGPHFFLPAVIGAFLWVLAATAVAQIIAWSMEGLRRLRHGITAVRLLGAVGLVTAASLQITHRLSDVLDALPTQWLVTGLIGGFSWRWLLTVALIVGIFVVAVVLGAVPAHLTARLQPREELRVESGRYRARPMPSSDVAMLVRVDRASVWRAVPMRRGLVVLSVGPGLVSLAGNLPWNQLTILPGLVASGGALLFGVNAWSLEGRGALWRESLPVQPSAVFTARAWVILEFLVVASAITLGLAVLRAGTPSAAELSAVLCTWAVVLLQVVSAALRWSLRSPYAVDLRSARATPAPPLAMVGYSTKLAASTTVTSLVFSGLSRVEAWPLSVLVAAPFVAWSLLRLLRARDGWVDAPTRARVVMTVAG</sequence>
<feature type="transmembrane region" description="Helical" evidence="1">
    <location>
        <begin position="233"/>
        <end position="256"/>
    </location>
</feature>
<name>A0A1I1GQA6_9ACTN</name>
<feature type="transmembrane region" description="Helical" evidence="1">
    <location>
        <begin position="122"/>
        <end position="142"/>
    </location>
</feature>
<dbReference type="RefSeq" id="WP_091121632.1">
    <property type="nucleotide sequence ID" value="NZ_FOLB01000004.1"/>
</dbReference>
<feature type="transmembrane region" description="Helical" evidence="1">
    <location>
        <begin position="372"/>
        <end position="392"/>
    </location>
</feature>
<evidence type="ECO:0000313" key="2">
    <source>
        <dbReference type="EMBL" id="SFC13472.1"/>
    </source>
</evidence>
<keyword evidence="1" id="KW-1133">Transmembrane helix</keyword>
<feature type="transmembrane region" description="Helical" evidence="1">
    <location>
        <begin position="446"/>
        <end position="469"/>
    </location>
</feature>
<dbReference type="STRING" id="574651.SAMN04487968_10422"/>
<feature type="transmembrane region" description="Helical" evidence="1">
    <location>
        <begin position="331"/>
        <end position="351"/>
    </location>
</feature>
<feature type="transmembrane region" description="Helical" evidence="1">
    <location>
        <begin position="76"/>
        <end position="101"/>
    </location>
</feature>
<feature type="transmembrane region" description="Helical" evidence="1">
    <location>
        <begin position="307"/>
        <end position="325"/>
    </location>
</feature>
<protein>
    <recommendedName>
        <fullName evidence="4">ABC-2 type transport system permease protein</fullName>
    </recommendedName>
</protein>
<evidence type="ECO:0000313" key="3">
    <source>
        <dbReference type="Proteomes" id="UP000198832"/>
    </source>
</evidence>
<feature type="transmembrane region" description="Helical" evidence="1">
    <location>
        <begin position="154"/>
        <end position="179"/>
    </location>
</feature>
<keyword evidence="1" id="KW-0812">Transmembrane</keyword>
<dbReference type="AlphaFoldDB" id="A0A1I1GQA6"/>
<dbReference type="EMBL" id="FOLB01000004">
    <property type="protein sequence ID" value="SFC13472.1"/>
    <property type="molecule type" value="Genomic_DNA"/>
</dbReference>
<proteinExistence type="predicted"/>